<reference evidence="2" key="1">
    <citation type="journal article" date="2023" name="Science">
        <title>Genome structures resolve the early diversification of teleost fishes.</title>
        <authorList>
            <person name="Parey E."/>
            <person name="Louis A."/>
            <person name="Montfort J."/>
            <person name="Bouchez O."/>
            <person name="Roques C."/>
            <person name="Iampietro C."/>
            <person name="Lluch J."/>
            <person name="Castinel A."/>
            <person name="Donnadieu C."/>
            <person name="Desvignes T."/>
            <person name="Floi Bucao C."/>
            <person name="Jouanno E."/>
            <person name="Wen M."/>
            <person name="Mejri S."/>
            <person name="Dirks R."/>
            <person name="Jansen H."/>
            <person name="Henkel C."/>
            <person name="Chen W.J."/>
            <person name="Zahm M."/>
            <person name="Cabau C."/>
            <person name="Klopp C."/>
            <person name="Thompson A.W."/>
            <person name="Robinson-Rechavi M."/>
            <person name="Braasch I."/>
            <person name="Lecointre G."/>
            <person name="Bobe J."/>
            <person name="Postlethwait J.H."/>
            <person name="Berthelot C."/>
            <person name="Roest Crollius H."/>
            <person name="Guiguen Y."/>
        </authorList>
    </citation>
    <scope>NUCLEOTIDE SEQUENCE</scope>
    <source>
        <strain evidence="2">WJC10195</strain>
    </source>
</reference>
<dbReference type="EMBL" id="JAINUF010000023">
    <property type="protein sequence ID" value="KAJ8333398.1"/>
    <property type="molecule type" value="Genomic_DNA"/>
</dbReference>
<evidence type="ECO:0000256" key="1">
    <source>
        <dbReference type="SAM" id="MobiDB-lite"/>
    </source>
</evidence>
<comment type="caution">
    <text evidence="2">The sequence shown here is derived from an EMBL/GenBank/DDBJ whole genome shotgun (WGS) entry which is preliminary data.</text>
</comment>
<evidence type="ECO:0000313" key="2">
    <source>
        <dbReference type="EMBL" id="KAJ8333398.1"/>
    </source>
</evidence>
<proteinExistence type="predicted"/>
<dbReference type="Proteomes" id="UP001152622">
    <property type="component" value="Chromosome 23"/>
</dbReference>
<feature type="region of interest" description="Disordered" evidence="1">
    <location>
        <begin position="1"/>
        <end position="88"/>
    </location>
</feature>
<organism evidence="2 3">
    <name type="scientific">Synaphobranchus kaupii</name>
    <name type="common">Kaup's arrowtooth eel</name>
    <dbReference type="NCBI Taxonomy" id="118154"/>
    <lineage>
        <taxon>Eukaryota</taxon>
        <taxon>Metazoa</taxon>
        <taxon>Chordata</taxon>
        <taxon>Craniata</taxon>
        <taxon>Vertebrata</taxon>
        <taxon>Euteleostomi</taxon>
        <taxon>Actinopterygii</taxon>
        <taxon>Neopterygii</taxon>
        <taxon>Teleostei</taxon>
        <taxon>Anguilliformes</taxon>
        <taxon>Synaphobranchidae</taxon>
        <taxon>Synaphobranchus</taxon>
    </lineage>
</organism>
<protein>
    <submittedName>
        <fullName evidence="2">Uncharacterized protein</fullName>
    </submittedName>
</protein>
<accession>A0A9Q1E709</accession>
<name>A0A9Q1E709_SYNKA</name>
<sequence>MRIRTCGLGRSGWGAKQGWARAAAGRGAAPRPPFPAAAGSVGRGPAGPGPSPPFPFAGVRGERAAVPRDFSPPPPPPRVEGGPAGGCSRRSVAATLDARRALLAYHPSCGARRDGRSRGPSARRLGRRLAAGLELVRTRGIRLFN</sequence>
<evidence type="ECO:0000313" key="3">
    <source>
        <dbReference type="Proteomes" id="UP001152622"/>
    </source>
</evidence>
<dbReference type="AlphaFoldDB" id="A0A9Q1E709"/>
<feature type="compositionally biased region" description="Low complexity" evidence="1">
    <location>
        <begin position="20"/>
        <end position="29"/>
    </location>
</feature>
<keyword evidence="3" id="KW-1185">Reference proteome</keyword>
<gene>
    <name evidence="2" type="ORF">SKAU_G00414060</name>
</gene>